<feature type="region of interest" description="Disordered" evidence="4">
    <location>
        <begin position="21"/>
        <end position="52"/>
    </location>
</feature>
<dbReference type="PRINTS" id="PR00035">
    <property type="entry name" value="HTHGNTR"/>
</dbReference>
<dbReference type="PROSITE" id="PS50949">
    <property type="entry name" value="HTH_GNTR"/>
    <property type="match status" value="1"/>
</dbReference>
<dbReference type="CDD" id="cd07377">
    <property type="entry name" value="WHTH_GntR"/>
    <property type="match status" value="1"/>
</dbReference>
<dbReference type="AlphaFoldDB" id="A0A327KUU5"/>
<name>A0A327KUU5_9BRAD</name>
<dbReference type="SMART" id="SM00345">
    <property type="entry name" value="HTH_GNTR"/>
    <property type="match status" value="1"/>
</dbReference>
<organism evidence="6 7">
    <name type="scientific">Rhodoplanes elegans</name>
    <dbReference type="NCBI Taxonomy" id="29408"/>
    <lineage>
        <taxon>Bacteria</taxon>
        <taxon>Pseudomonadati</taxon>
        <taxon>Pseudomonadota</taxon>
        <taxon>Alphaproteobacteria</taxon>
        <taxon>Hyphomicrobiales</taxon>
        <taxon>Nitrobacteraceae</taxon>
        <taxon>Rhodoplanes</taxon>
    </lineage>
</organism>
<evidence type="ECO:0000313" key="7">
    <source>
        <dbReference type="Proteomes" id="UP000248863"/>
    </source>
</evidence>
<dbReference type="OrthoDB" id="7945678at2"/>
<protein>
    <submittedName>
        <fullName evidence="6">Transcriptional regulator</fullName>
    </submittedName>
</protein>
<dbReference type="Gene3D" id="1.10.10.10">
    <property type="entry name" value="Winged helix-like DNA-binding domain superfamily/Winged helix DNA-binding domain"/>
    <property type="match status" value="1"/>
</dbReference>
<keyword evidence="2" id="KW-0238">DNA-binding</keyword>
<feature type="domain" description="HTH gntR-type" evidence="5">
    <location>
        <begin position="59"/>
        <end position="126"/>
    </location>
</feature>
<dbReference type="InterPro" id="IPR000524">
    <property type="entry name" value="Tscrpt_reg_HTH_GntR"/>
</dbReference>
<dbReference type="GO" id="GO:0003700">
    <property type="term" value="F:DNA-binding transcription factor activity"/>
    <property type="evidence" value="ECO:0007669"/>
    <property type="project" value="InterPro"/>
</dbReference>
<dbReference type="PANTHER" id="PTHR43537:SF49">
    <property type="entry name" value="TRANSCRIPTIONAL REGULATORY PROTEIN"/>
    <property type="match status" value="1"/>
</dbReference>
<dbReference type="InterPro" id="IPR008920">
    <property type="entry name" value="TF_FadR/GntR_C"/>
</dbReference>
<dbReference type="Pfam" id="PF00392">
    <property type="entry name" value="GntR"/>
    <property type="match status" value="1"/>
</dbReference>
<sequence>MLEWRQASRGRRPAWRWTVARTKAAAGRDGQPEGKGADSGAAGPSRPVLDRTALDRGSAPLGEAVFRALCGALRDGLYRPGDRIVEDEVAEKLAVSRTPVREALGRLLAKGLVEHAGGRGLVVRRPDAGEVLELYAMREILEGAGARLAATQATAPEIDMLRDLAESFAAATDDAGKMARLNRALHETIVRAARNRFLDAALREMQDAIAVLGPTTFSVGGRPEVAIAEHGAIVAAIAARDPDAAEQAARAHIREALRARLKLMQAAG</sequence>
<dbReference type="InterPro" id="IPR036390">
    <property type="entry name" value="WH_DNA-bd_sf"/>
</dbReference>
<evidence type="ECO:0000256" key="2">
    <source>
        <dbReference type="ARBA" id="ARBA00023125"/>
    </source>
</evidence>
<gene>
    <name evidence="6" type="ORF">CH338_01740</name>
</gene>
<evidence type="ECO:0000313" key="6">
    <source>
        <dbReference type="EMBL" id="RAI41846.1"/>
    </source>
</evidence>
<comment type="caution">
    <text evidence="6">The sequence shown here is derived from an EMBL/GenBank/DDBJ whole genome shotgun (WGS) entry which is preliminary data.</text>
</comment>
<evidence type="ECO:0000259" key="5">
    <source>
        <dbReference type="PROSITE" id="PS50949"/>
    </source>
</evidence>
<keyword evidence="7" id="KW-1185">Reference proteome</keyword>
<dbReference type="Gene3D" id="1.20.120.530">
    <property type="entry name" value="GntR ligand-binding domain-like"/>
    <property type="match status" value="1"/>
</dbReference>
<keyword evidence="1" id="KW-0805">Transcription regulation</keyword>
<keyword evidence="3" id="KW-0804">Transcription</keyword>
<dbReference type="SMART" id="SM00895">
    <property type="entry name" value="FCD"/>
    <property type="match status" value="1"/>
</dbReference>
<dbReference type="EMBL" id="NPEU01000008">
    <property type="protein sequence ID" value="RAI41846.1"/>
    <property type="molecule type" value="Genomic_DNA"/>
</dbReference>
<dbReference type="InterPro" id="IPR011711">
    <property type="entry name" value="GntR_C"/>
</dbReference>
<reference evidence="6 7" key="1">
    <citation type="submission" date="2017-07" db="EMBL/GenBank/DDBJ databases">
        <title>Draft Genome Sequences of Select Purple Nonsulfur Bacteria.</title>
        <authorList>
            <person name="Lasarre B."/>
            <person name="Mckinlay J.B."/>
        </authorList>
    </citation>
    <scope>NUCLEOTIDE SEQUENCE [LARGE SCALE GENOMIC DNA]</scope>
    <source>
        <strain evidence="6 7">DSM 11907</strain>
    </source>
</reference>
<evidence type="ECO:0000256" key="1">
    <source>
        <dbReference type="ARBA" id="ARBA00023015"/>
    </source>
</evidence>
<evidence type="ECO:0000256" key="3">
    <source>
        <dbReference type="ARBA" id="ARBA00023163"/>
    </source>
</evidence>
<accession>A0A327KUU5</accession>
<proteinExistence type="predicted"/>
<dbReference type="SUPFAM" id="SSF46785">
    <property type="entry name" value="Winged helix' DNA-binding domain"/>
    <property type="match status" value="1"/>
</dbReference>
<dbReference type="Proteomes" id="UP000248863">
    <property type="component" value="Unassembled WGS sequence"/>
</dbReference>
<dbReference type="PANTHER" id="PTHR43537">
    <property type="entry name" value="TRANSCRIPTIONAL REGULATOR, GNTR FAMILY"/>
    <property type="match status" value="1"/>
</dbReference>
<dbReference type="SUPFAM" id="SSF48008">
    <property type="entry name" value="GntR ligand-binding domain-like"/>
    <property type="match status" value="1"/>
</dbReference>
<dbReference type="GO" id="GO:0003677">
    <property type="term" value="F:DNA binding"/>
    <property type="evidence" value="ECO:0007669"/>
    <property type="project" value="UniProtKB-KW"/>
</dbReference>
<dbReference type="InterPro" id="IPR036388">
    <property type="entry name" value="WH-like_DNA-bd_sf"/>
</dbReference>
<dbReference type="Pfam" id="PF07729">
    <property type="entry name" value="FCD"/>
    <property type="match status" value="1"/>
</dbReference>
<evidence type="ECO:0000256" key="4">
    <source>
        <dbReference type="SAM" id="MobiDB-lite"/>
    </source>
</evidence>